<dbReference type="EMBL" id="AJVK01068317">
    <property type="status" value="NOT_ANNOTATED_CDS"/>
    <property type="molecule type" value="Genomic_DNA"/>
</dbReference>
<dbReference type="InterPro" id="IPR023196">
    <property type="entry name" value="Phosducin_N_dom_sf"/>
</dbReference>
<sequence length="177" mass="19841">MTSLEDKILGEKSQNYCSSDEEEEPNTIQVVRDEEGSGKDFCPPSGTGNTGPKGVITDWREYRKMLAEARTAEEQERVKQLTQASKVGKTKAEDEKARADAELEAELAELMNDESILEFQRQRILEITAKVGTRNVFGHVIELKSGDDFLEAVENEQYSTVLFTIFLFSENGRCPPG</sequence>
<dbReference type="InterPro" id="IPR024253">
    <property type="entry name" value="Phosducin_thioredoxin-like_dom"/>
</dbReference>
<dbReference type="VEuPathDB" id="VectorBase:PPAI008860"/>
<evidence type="ECO:0000259" key="3">
    <source>
        <dbReference type="Pfam" id="PF02114"/>
    </source>
</evidence>
<evidence type="ECO:0000256" key="2">
    <source>
        <dbReference type="SAM" id="MobiDB-lite"/>
    </source>
</evidence>
<keyword evidence="5" id="KW-1185">Reference proteome</keyword>
<reference evidence="4" key="1">
    <citation type="submission" date="2022-08" db="UniProtKB">
        <authorList>
            <consortium name="EnsemblMetazoa"/>
        </authorList>
    </citation>
    <scope>IDENTIFICATION</scope>
    <source>
        <strain evidence="4">Israel</strain>
    </source>
</reference>
<dbReference type="InterPro" id="IPR036249">
    <property type="entry name" value="Thioredoxin-like_sf"/>
</dbReference>
<dbReference type="Pfam" id="PF02114">
    <property type="entry name" value="Phosducin"/>
    <property type="match status" value="1"/>
</dbReference>
<dbReference type="PANTHER" id="PTHR46052:SF1">
    <property type="entry name" value="PHOSDUCIN-LIKE PROTEIN"/>
    <property type="match status" value="1"/>
</dbReference>
<accession>A0A1B0DKR6</accession>
<feature type="region of interest" description="Disordered" evidence="2">
    <location>
        <begin position="76"/>
        <end position="96"/>
    </location>
</feature>
<dbReference type="InterPro" id="IPR051499">
    <property type="entry name" value="Phosducin-like_reg"/>
</dbReference>
<evidence type="ECO:0000313" key="5">
    <source>
        <dbReference type="Proteomes" id="UP000092462"/>
    </source>
</evidence>
<feature type="compositionally biased region" description="Basic and acidic residues" evidence="2">
    <location>
        <begin position="1"/>
        <end position="10"/>
    </location>
</feature>
<feature type="region of interest" description="Disordered" evidence="2">
    <location>
        <begin position="1"/>
        <end position="55"/>
    </location>
</feature>
<dbReference type="SUPFAM" id="SSF52833">
    <property type="entry name" value="Thioredoxin-like"/>
    <property type="match status" value="1"/>
</dbReference>
<dbReference type="AlphaFoldDB" id="A0A1B0DKR6"/>
<dbReference type="Proteomes" id="UP000092462">
    <property type="component" value="Unassembled WGS sequence"/>
</dbReference>
<evidence type="ECO:0000256" key="1">
    <source>
        <dbReference type="ARBA" id="ARBA00009686"/>
    </source>
</evidence>
<evidence type="ECO:0000313" key="4">
    <source>
        <dbReference type="EnsemblMetazoa" id="PPAI008860-PA"/>
    </source>
</evidence>
<organism evidence="4 5">
    <name type="scientific">Phlebotomus papatasi</name>
    <name type="common">Sandfly</name>
    <dbReference type="NCBI Taxonomy" id="29031"/>
    <lineage>
        <taxon>Eukaryota</taxon>
        <taxon>Metazoa</taxon>
        <taxon>Ecdysozoa</taxon>
        <taxon>Arthropoda</taxon>
        <taxon>Hexapoda</taxon>
        <taxon>Insecta</taxon>
        <taxon>Pterygota</taxon>
        <taxon>Neoptera</taxon>
        <taxon>Endopterygota</taxon>
        <taxon>Diptera</taxon>
        <taxon>Nematocera</taxon>
        <taxon>Psychodoidea</taxon>
        <taxon>Psychodidae</taxon>
        <taxon>Phlebotomus</taxon>
        <taxon>Phlebotomus</taxon>
    </lineage>
</organism>
<proteinExistence type="inferred from homology"/>
<dbReference type="PANTHER" id="PTHR46052">
    <property type="entry name" value="PHOSDUCIN-LIKE PROTEIN"/>
    <property type="match status" value="1"/>
</dbReference>
<dbReference type="EnsemblMetazoa" id="PPAI008860-RA">
    <property type="protein sequence ID" value="PPAI008860-PA"/>
    <property type="gene ID" value="PPAI008860"/>
</dbReference>
<comment type="similarity">
    <text evidence="1">Belongs to the phosducin family.</text>
</comment>
<name>A0A1B0DKR6_PHLPP</name>
<feature type="domain" description="Phosducin" evidence="3">
    <location>
        <begin position="48"/>
        <end position="163"/>
    </location>
</feature>
<protein>
    <recommendedName>
        <fullName evidence="3">Phosducin domain-containing protein</fullName>
    </recommendedName>
</protein>
<dbReference type="Gene3D" id="1.10.168.10">
    <property type="entry name" value="Phosducin, domain 2"/>
    <property type="match status" value="1"/>
</dbReference>
<dbReference type="VEuPathDB" id="VectorBase:PPAPM1_011956"/>